<sequence length="47" mass="5639">MNSKKFLSVVLEIIREFVVKLHEDNCHFGAFILKLNQEVRDRNQENH</sequence>
<gene>
    <name evidence="1" type="ORF">RM541_10050</name>
</gene>
<name>A0ABU3DSV3_9FLAO</name>
<evidence type="ECO:0000313" key="1">
    <source>
        <dbReference type="EMBL" id="MDT0686713.1"/>
    </source>
</evidence>
<organism evidence="1 2">
    <name type="scientific">Autumnicola psychrophila</name>
    <dbReference type="NCBI Taxonomy" id="3075592"/>
    <lineage>
        <taxon>Bacteria</taxon>
        <taxon>Pseudomonadati</taxon>
        <taxon>Bacteroidota</taxon>
        <taxon>Flavobacteriia</taxon>
        <taxon>Flavobacteriales</taxon>
        <taxon>Flavobacteriaceae</taxon>
        <taxon>Autumnicola</taxon>
    </lineage>
</organism>
<dbReference type="RefSeq" id="WP_311500035.1">
    <property type="nucleotide sequence ID" value="NZ_JAVRHN010000006.1"/>
</dbReference>
<keyword evidence="2" id="KW-1185">Reference proteome</keyword>
<evidence type="ECO:0000313" key="2">
    <source>
        <dbReference type="Proteomes" id="UP001253848"/>
    </source>
</evidence>
<proteinExistence type="predicted"/>
<reference evidence="1 2" key="1">
    <citation type="submission" date="2023-09" db="EMBL/GenBank/DDBJ databases">
        <authorList>
            <person name="Rey-Velasco X."/>
        </authorList>
    </citation>
    <scope>NUCLEOTIDE SEQUENCE [LARGE SCALE GENOMIC DNA]</scope>
    <source>
        <strain evidence="1 2">F225</strain>
    </source>
</reference>
<dbReference type="EMBL" id="JAVRHN010000006">
    <property type="protein sequence ID" value="MDT0686713.1"/>
    <property type="molecule type" value="Genomic_DNA"/>
</dbReference>
<comment type="caution">
    <text evidence="1">The sequence shown here is derived from an EMBL/GenBank/DDBJ whole genome shotgun (WGS) entry which is preliminary data.</text>
</comment>
<protein>
    <submittedName>
        <fullName evidence="1">Uncharacterized protein</fullName>
    </submittedName>
</protein>
<accession>A0ABU3DSV3</accession>
<dbReference type="Proteomes" id="UP001253848">
    <property type="component" value="Unassembled WGS sequence"/>
</dbReference>